<name>A0A5B7GNA5_PORTR</name>
<feature type="region of interest" description="Disordered" evidence="1">
    <location>
        <begin position="25"/>
        <end position="47"/>
    </location>
</feature>
<organism evidence="2 3">
    <name type="scientific">Portunus trituberculatus</name>
    <name type="common">Swimming crab</name>
    <name type="synonym">Neptunus trituberculatus</name>
    <dbReference type="NCBI Taxonomy" id="210409"/>
    <lineage>
        <taxon>Eukaryota</taxon>
        <taxon>Metazoa</taxon>
        <taxon>Ecdysozoa</taxon>
        <taxon>Arthropoda</taxon>
        <taxon>Crustacea</taxon>
        <taxon>Multicrustacea</taxon>
        <taxon>Malacostraca</taxon>
        <taxon>Eumalacostraca</taxon>
        <taxon>Eucarida</taxon>
        <taxon>Decapoda</taxon>
        <taxon>Pleocyemata</taxon>
        <taxon>Brachyura</taxon>
        <taxon>Eubrachyura</taxon>
        <taxon>Portunoidea</taxon>
        <taxon>Portunidae</taxon>
        <taxon>Portuninae</taxon>
        <taxon>Portunus</taxon>
    </lineage>
</organism>
<dbReference type="Proteomes" id="UP000324222">
    <property type="component" value="Unassembled WGS sequence"/>
</dbReference>
<comment type="caution">
    <text evidence="2">The sequence shown here is derived from an EMBL/GenBank/DDBJ whole genome shotgun (WGS) entry which is preliminary data.</text>
</comment>
<keyword evidence="3" id="KW-1185">Reference proteome</keyword>
<evidence type="ECO:0000313" key="3">
    <source>
        <dbReference type="Proteomes" id="UP000324222"/>
    </source>
</evidence>
<reference evidence="2 3" key="1">
    <citation type="submission" date="2019-05" db="EMBL/GenBank/DDBJ databases">
        <title>Another draft genome of Portunus trituberculatus and its Hox gene families provides insights of decapod evolution.</title>
        <authorList>
            <person name="Jeong J.-H."/>
            <person name="Song I."/>
            <person name="Kim S."/>
            <person name="Choi T."/>
            <person name="Kim D."/>
            <person name="Ryu S."/>
            <person name="Kim W."/>
        </authorList>
    </citation>
    <scope>NUCLEOTIDE SEQUENCE [LARGE SCALE GENOMIC DNA]</scope>
    <source>
        <tissue evidence="2">Muscle</tissue>
    </source>
</reference>
<evidence type="ECO:0000313" key="2">
    <source>
        <dbReference type="EMBL" id="MPC58986.1"/>
    </source>
</evidence>
<proteinExistence type="predicted"/>
<accession>A0A5B7GNA5</accession>
<protein>
    <submittedName>
        <fullName evidence="2">Uncharacterized protein</fullName>
    </submittedName>
</protein>
<dbReference type="EMBL" id="VSRR010016161">
    <property type="protein sequence ID" value="MPC58986.1"/>
    <property type="molecule type" value="Genomic_DNA"/>
</dbReference>
<evidence type="ECO:0000256" key="1">
    <source>
        <dbReference type="SAM" id="MobiDB-lite"/>
    </source>
</evidence>
<sequence>MRGDQQRLCGRLRKRAIPERQVGRIKRSNGRQCQVSARGMTSPAHSRGNYSAEMLVSLPPHSQLTPTRADIT</sequence>
<dbReference type="AlphaFoldDB" id="A0A5B7GNA5"/>
<gene>
    <name evidence="2" type="ORF">E2C01_053001</name>
</gene>